<name>A0AAE1HMG1_9NEOP</name>
<reference evidence="1" key="2">
    <citation type="journal article" date="2023" name="BMC Genomics">
        <title>Pest status, molecular evolution, and epigenetic factors derived from the genome assembly of Frankliniella fusca, a thysanopteran phytovirus vector.</title>
        <authorList>
            <person name="Catto M.A."/>
            <person name="Labadie P.E."/>
            <person name="Jacobson A.L."/>
            <person name="Kennedy G.G."/>
            <person name="Srinivasan R."/>
            <person name="Hunt B.G."/>
        </authorList>
    </citation>
    <scope>NUCLEOTIDE SEQUENCE</scope>
    <source>
        <strain evidence="1">PL_HMW_Pooled</strain>
    </source>
</reference>
<dbReference type="EMBL" id="JAHWGI010001142">
    <property type="protein sequence ID" value="KAK3923265.1"/>
    <property type="molecule type" value="Genomic_DNA"/>
</dbReference>
<organism evidence="1 2">
    <name type="scientific">Frankliniella fusca</name>
    <dbReference type="NCBI Taxonomy" id="407009"/>
    <lineage>
        <taxon>Eukaryota</taxon>
        <taxon>Metazoa</taxon>
        <taxon>Ecdysozoa</taxon>
        <taxon>Arthropoda</taxon>
        <taxon>Hexapoda</taxon>
        <taxon>Insecta</taxon>
        <taxon>Pterygota</taxon>
        <taxon>Neoptera</taxon>
        <taxon>Paraneoptera</taxon>
        <taxon>Thysanoptera</taxon>
        <taxon>Terebrantia</taxon>
        <taxon>Thripoidea</taxon>
        <taxon>Thripidae</taxon>
        <taxon>Frankliniella</taxon>
    </lineage>
</organism>
<comment type="caution">
    <text evidence="1">The sequence shown here is derived from an EMBL/GenBank/DDBJ whole genome shotgun (WGS) entry which is preliminary data.</text>
</comment>
<reference evidence="1" key="1">
    <citation type="submission" date="2021-07" db="EMBL/GenBank/DDBJ databases">
        <authorList>
            <person name="Catto M.A."/>
            <person name="Jacobson A."/>
            <person name="Kennedy G."/>
            <person name="Labadie P."/>
            <person name="Hunt B.G."/>
            <person name="Srinivasan R."/>
        </authorList>
    </citation>
    <scope>NUCLEOTIDE SEQUENCE</scope>
    <source>
        <strain evidence="1">PL_HMW_Pooled</strain>
        <tissue evidence="1">Head</tissue>
    </source>
</reference>
<evidence type="ECO:0000313" key="1">
    <source>
        <dbReference type="EMBL" id="KAK3923265.1"/>
    </source>
</evidence>
<protein>
    <submittedName>
        <fullName evidence="1">Uncharacterized protein</fullName>
    </submittedName>
</protein>
<accession>A0AAE1HMG1</accession>
<keyword evidence="2" id="KW-1185">Reference proteome</keyword>
<dbReference type="Proteomes" id="UP001219518">
    <property type="component" value="Unassembled WGS sequence"/>
</dbReference>
<gene>
    <name evidence="1" type="ORF">KUF71_000347</name>
</gene>
<dbReference type="AlphaFoldDB" id="A0AAE1HMG1"/>
<sequence length="83" mass="9173">MICFIMLGFCPINSFNLSTVMFLYSLCFSRNTFPSFKAVHRIQELSALPYGNNVGKAHAMYPGVLNSSMGSSPNFGQFSHSPL</sequence>
<proteinExistence type="predicted"/>
<evidence type="ECO:0000313" key="2">
    <source>
        <dbReference type="Proteomes" id="UP001219518"/>
    </source>
</evidence>